<name>A0A173MJ48_9BACT</name>
<dbReference type="AlphaFoldDB" id="A0A173MJ48"/>
<proteinExistence type="predicted"/>
<dbReference type="STRING" id="477680.SAMN05421788_1036"/>
<keyword evidence="3" id="KW-1185">Reference proteome</keyword>
<feature type="signal peptide" evidence="1">
    <location>
        <begin position="1"/>
        <end position="20"/>
    </location>
</feature>
<dbReference type="OrthoDB" id="9808753at2"/>
<feature type="chain" id="PRO_5030023032" description="Peptidase S74 domain-containing protein" evidence="1">
    <location>
        <begin position="21"/>
        <end position="529"/>
    </location>
</feature>
<accession>A0A173MJ48</accession>
<evidence type="ECO:0000313" key="2">
    <source>
        <dbReference type="EMBL" id="SIT03073.1"/>
    </source>
</evidence>
<keyword evidence="1" id="KW-0732">Signal</keyword>
<dbReference type="Proteomes" id="UP000186917">
    <property type="component" value="Unassembled WGS sequence"/>
</dbReference>
<sequence>MNNKYLLLFLALLSATYSYSQLDTTSRNTGIPNYGRAIILADSITRARISDSAVVTLKTTQSIAAVKNIAPSMTGNGAAVSIAPTYTVTGNSTELYSLDVADPTIINNGGYTGITSLSARFRGSVLVGGTVSANVFKTNDLMRGGDVVYNIYKPSGNLVNALLLKGAAPATATSSMQNGTLFLDSLYFNANISSQGYTQVRLMPALTQTGYSGITRGLYITPALTNVTNFRAIETNVPYGKGYQLYLGGTAGNYLKSRTVIDSVWQFNDSVNHKTTGFLKEVSTNSFIYSTNGSISLVKPGNITSLTNTGDVLRFYVNAKSNIINADWNGIGMYDSLQIAQNINTGRVSALRLSPVVIQTGYSGPVRGLLIDPDLTATTDFRTIETSVNEGAGFQLYAIGTAPSYFKGRVGVNTNKPQSELAVNGTITAIKLKVTSKNWADYVFDSTYQLPALSIVEKQILQNKHLPEVPSAATVSKEGVNVGDNQVLLLKKIEELTLYIIEQNKKMEIQDKLAAQQDAEIELLKRRIK</sequence>
<dbReference type="EMBL" id="FTOR01000003">
    <property type="protein sequence ID" value="SIT03073.1"/>
    <property type="molecule type" value="Genomic_DNA"/>
</dbReference>
<evidence type="ECO:0000256" key="1">
    <source>
        <dbReference type="SAM" id="SignalP"/>
    </source>
</evidence>
<dbReference type="RefSeq" id="WP_076378557.1">
    <property type="nucleotide sequence ID" value="NZ_AP017422.1"/>
</dbReference>
<dbReference type="KEGG" id="fln:FLA_3686"/>
<evidence type="ECO:0008006" key="4">
    <source>
        <dbReference type="Google" id="ProtNLM"/>
    </source>
</evidence>
<reference evidence="3" key="1">
    <citation type="submission" date="2017-01" db="EMBL/GenBank/DDBJ databases">
        <authorList>
            <person name="Varghese N."/>
            <person name="Submissions S."/>
        </authorList>
    </citation>
    <scope>NUCLEOTIDE SEQUENCE [LARGE SCALE GENOMIC DNA]</scope>
    <source>
        <strain evidence="3">DSM 21054</strain>
    </source>
</reference>
<evidence type="ECO:0000313" key="3">
    <source>
        <dbReference type="Proteomes" id="UP000186917"/>
    </source>
</evidence>
<organism evidence="2 3">
    <name type="scientific">Filimonas lacunae</name>
    <dbReference type="NCBI Taxonomy" id="477680"/>
    <lineage>
        <taxon>Bacteria</taxon>
        <taxon>Pseudomonadati</taxon>
        <taxon>Bacteroidota</taxon>
        <taxon>Chitinophagia</taxon>
        <taxon>Chitinophagales</taxon>
        <taxon>Chitinophagaceae</taxon>
        <taxon>Filimonas</taxon>
    </lineage>
</organism>
<protein>
    <recommendedName>
        <fullName evidence="4">Peptidase S74 domain-containing protein</fullName>
    </recommendedName>
</protein>
<gene>
    <name evidence="2" type="ORF">SAMN05421788_1036</name>
</gene>